<name>A0A8J3C293_9ACTN</name>
<dbReference type="EMBL" id="BMMX01000016">
    <property type="protein sequence ID" value="GGK99469.1"/>
    <property type="molecule type" value="Genomic_DNA"/>
</dbReference>
<protein>
    <submittedName>
        <fullName evidence="1">Uncharacterized protein</fullName>
    </submittedName>
</protein>
<organism evidence="1 2">
    <name type="scientific">Mangrovihabitans endophyticus</name>
    <dbReference type="NCBI Taxonomy" id="1751298"/>
    <lineage>
        <taxon>Bacteria</taxon>
        <taxon>Bacillati</taxon>
        <taxon>Actinomycetota</taxon>
        <taxon>Actinomycetes</taxon>
        <taxon>Micromonosporales</taxon>
        <taxon>Micromonosporaceae</taxon>
        <taxon>Mangrovihabitans</taxon>
    </lineage>
</organism>
<reference evidence="1" key="2">
    <citation type="submission" date="2020-09" db="EMBL/GenBank/DDBJ databases">
        <authorList>
            <person name="Sun Q."/>
            <person name="Zhou Y."/>
        </authorList>
    </citation>
    <scope>NUCLEOTIDE SEQUENCE</scope>
    <source>
        <strain evidence="1">CGMCC 4.7299</strain>
    </source>
</reference>
<accession>A0A8J3C293</accession>
<evidence type="ECO:0000313" key="2">
    <source>
        <dbReference type="Proteomes" id="UP000656042"/>
    </source>
</evidence>
<reference evidence="1" key="1">
    <citation type="journal article" date="2014" name="Int. J. Syst. Evol. Microbiol.">
        <title>Complete genome sequence of Corynebacterium casei LMG S-19264T (=DSM 44701T), isolated from a smear-ripened cheese.</title>
        <authorList>
            <consortium name="US DOE Joint Genome Institute (JGI-PGF)"/>
            <person name="Walter F."/>
            <person name="Albersmeier A."/>
            <person name="Kalinowski J."/>
            <person name="Ruckert C."/>
        </authorList>
    </citation>
    <scope>NUCLEOTIDE SEQUENCE</scope>
    <source>
        <strain evidence="1">CGMCC 4.7299</strain>
    </source>
</reference>
<gene>
    <name evidence="1" type="ORF">GCM10012284_37380</name>
</gene>
<proteinExistence type="predicted"/>
<sequence length="579" mass="62536">MRPDRRVETQQTRTLRAATRSLRLHLDTLPIDVSVDVSGDRFLAGLAFMFARQRYDCAESMIGAGFGGTVLGSMARSLLVDGLRWLWIGEQPHRRRALLGDLLEERNRICIALEKADASCPILTRWLMPLPAVADLTGQSMSWVDAPPMPSEEQLLDDLFAPTTPGQPAAPTATDLPAQLRIARQLLDMIGVRGAAMILAHAGHGNHLGMLSSLTDDGVAGHDLRADHEALFMQVAAAGVVTTLLGAVAATPESWPPDVEQEPYLQRAVELAAEVAAAAVLIHGLTTTRAVRAQSSRSQSRARPRQPVLLRPQALLAADDLLPDVNSAAEVASAAEAYYRVARTMAISPWEHGPPILHSLLTYGGGHSGLQTVISTYDQPGSVVISVFAARMLLEEAARLIWRYSDPTIVEDRAKQYFDEYRARQRKTINTLVSAGVPKAAAESIFSRPSNVILTPEGIASGRTPLPPISLMLRQMGAPFPEPGWLEVAYSMLSQVTHSTALGHLHTVRFNNGIWQGNALSAEMQALALDVACLGSAHLISLSAAVLADLSEESQSYRQALLQSSARVHNAARLVHGLD</sequence>
<dbReference type="AlphaFoldDB" id="A0A8J3C293"/>
<keyword evidence="2" id="KW-1185">Reference proteome</keyword>
<dbReference type="Proteomes" id="UP000656042">
    <property type="component" value="Unassembled WGS sequence"/>
</dbReference>
<evidence type="ECO:0000313" key="1">
    <source>
        <dbReference type="EMBL" id="GGK99469.1"/>
    </source>
</evidence>
<comment type="caution">
    <text evidence="1">The sequence shown here is derived from an EMBL/GenBank/DDBJ whole genome shotgun (WGS) entry which is preliminary data.</text>
</comment>
<dbReference type="RefSeq" id="WP_189080508.1">
    <property type="nucleotide sequence ID" value="NZ_BMMX01000016.1"/>
</dbReference>